<dbReference type="Pfam" id="PF04865">
    <property type="entry name" value="Baseplate_J"/>
    <property type="match status" value="1"/>
</dbReference>
<dbReference type="InterPro" id="IPR006949">
    <property type="entry name" value="Barrel_Baseplate_J-like"/>
</dbReference>
<feature type="domain" description="Baseplate protein J-like barrel" evidence="1">
    <location>
        <begin position="109"/>
        <end position="142"/>
    </location>
</feature>
<proteinExistence type="predicted"/>
<dbReference type="Proteomes" id="UP000828924">
    <property type="component" value="Chromosome"/>
</dbReference>
<organism evidence="2 3">
    <name type="scientific">Streptomyces formicae</name>
    <dbReference type="NCBI Taxonomy" id="1616117"/>
    <lineage>
        <taxon>Bacteria</taxon>
        <taxon>Bacillati</taxon>
        <taxon>Actinomycetota</taxon>
        <taxon>Actinomycetes</taxon>
        <taxon>Kitasatosporales</taxon>
        <taxon>Streptomycetaceae</taxon>
        <taxon>Streptomyces</taxon>
    </lineage>
</organism>
<evidence type="ECO:0000313" key="2">
    <source>
        <dbReference type="EMBL" id="UNM13208.1"/>
    </source>
</evidence>
<dbReference type="RefSeq" id="WP_242331922.1">
    <property type="nucleotide sequence ID" value="NZ_CP071872.1"/>
</dbReference>
<protein>
    <recommendedName>
        <fullName evidence="1">Baseplate protein J-like barrel domain-containing protein</fullName>
    </recommendedName>
</protein>
<evidence type="ECO:0000259" key="1">
    <source>
        <dbReference type="Pfam" id="PF04865"/>
    </source>
</evidence>
<accession>A0ABY3WTU7</accession>
<evidence type="ECO:0000313" key="3">
    <source>
        <dbReference type="Proteomes" id="UP000828924"/>
    </source>
</evidence>
<reference evidence="2 3" key="1">
    <citation type="submission" date="2021-03" db="EMBL/GenBank/DDBJ databases">
        <title>Complete genome of Streptomyces formicae strain 1H-GS9 (DSM 100524).</title>
        <authorList>
            <person name="Atanasov K.E."/>
            <person name="Altabella T."/>
            <person name="Ferrer A."/>
        </authorList>
    </citation>
    <scope>NUCLEOTIDE SEQUENCE [LARGE SCALE GENOMIC DNA]</scope>
    <source>
        <strain evidence="2 3">1H-GS9</strain>
    </source>
</reference>
<sequence>MQVRGTVTAVQGELIPDEQLGRSDGSAGQSFPLGHRISTAYRRPTLEVVLGTRTQVWTMVDSFADSTATDRHFMVDPAANRIRFSPDPHRGGLPPADSLLRIPLYHSGGGAAGNVASGTITILDHPRPEITAVTNPQAATGGTDPQPSTWYGAFLTATDSAATALEVERLATGAGLGIATAHCLPARPDDTVPTVRLYLLPTAQPDSLGRLSHAQLQPSAETQAAVRGRIGPHLPAGTHLEFLPFPLTEVCATVTIRARPWASPQECQDLARSAGAALHRYFCPLPGAGPHSRGWPVGRSADTGDIYQALGDLANMDAVESPAFQTPGGSASAVTVDRHGLLYSGHHTVTCLDYNGERAATFTG</sequence>
<gene>
    <name evidence="2" type="ORF">J4032_18455</name>
</gene>
<name>A0ABY3WTU7_9ACTN</name>
<keyword evidence="3" id="KW-1185">Reference proteome</keyword>
<dbReference type="EMBL" id="CP071872">
    <property type="protein sequence ID" value="UNM13208.1"/>
    <property type="molecule type" value="Genomic_DNA"/>
</dbReference>